<comment type="caution">
    <text evidence="1">The sequence shown here is derived from an EMBL/GenBank/DDBJ whole genome shotgun (WGS) entry which is preliminary data.</text>
</comment>
<dbReference type="RefSeq" id="WP_003354382.1">
    <property type="nucleotide sequence ID" value="NZ_JH414757.1"/>
</dbReference>
<evidence type="ECO:0000313" key="2">
    <source>
        <dbReference type="Proteomes" id="UP000011747"/>
    </source>
</evidence>
<dbReference type="EMBL" id="ACWF01000117">
    <property type="protein sequence ID" value="EHL77222.1"/>
    <property type="molecule type" value="Genomic_DNA"/>
</dbReference>
<dbReference type="AlphaFoldDB" id="G9QM87"/>
<keyword evidence="2" id="KW-1185">Reference proteome</keyword>
<dbReference type="PANTHER" id="PTHR30024">
    <property type="entry name" value="ALIPHATIC SULFONATES-BINDING PROTEIN-RELATED"/>
    <property type="match status" value="1"/>
</dbReference>
<dbReference type="PANTHER" id="PTHR30024:SF42">
    <property type="entry name" value="ALIPHATIC SULFONATES-BINDING PROTEIN-RELATED"/>
    <property type="match status" value="1"/>
</dbReference>
<accession>G9QM87</accession>
<reference evidence="1 2" key="1">
    <citation type="submission" date="2011-09" db="EMBL/GenBank/DDBJ databases">
        <title>The Genome Sequence of Bacillus smithii 7_3_47FAA.</title>
        <authorList>
            <consortium name="The Broad Institute Genome Sequencing Platform"/>
            <person name="Earl A."/>
            <person name="Ward D."/>
            <person name="Feldgarden M."/>
            <person name="Gevers D."/>
            <person name="Daigneault M."/>
            <person name="Strauss J."/>
            <person name="Allen-Vercoe E."/>
            <person name="Young S.K."/>
            <person name="Zeng Q."/>
            <person name="Gargeya S."/>
            <person name="Fitzgerald M."/>
            <person name="Haas B."/>
            <person name="Abouelleil A."/>
            <person name="Alvarado L."/>
            <person name="Arachchi H.M."/>
            <person name="Berlin A."/>
            <person name="Brown A."/>
            <person name="Chapman S.B."/>
            <person name="Chen Z."/>
            <person name="Dunbar C."/>
            <person name="Freedman E."/>
            <person name="Gearin G."/>
            <person name="Goldberg J."/>
            <person name="Griggs A."/>
            <person name="Gujja S."/>
            <person name="Heiman D."/>
            <person name="Howarth C."/>
            <person name="Larson L."/>
            <person name="Lui A."/>
            <person name="MacDonald P.J.P."/>
            <person name="Montmayeur A."/>
            <person name="Murphy C."/>
            <person name="Neiman D."/>
            <person name="Pearson M."/>
            <person name="Priest M."/>
            <person name="Roberts A."/>
            <person name="Saif S."/>
            <person name="Shea T."/>
            <person name="Shenoy N."/>
            <person name="Sisk P."/>
            <person name="Stolte C."/>
            <person name="Sykes S."/>
            <person name="Wortman J."/>
            <person name="Nusbaum C."/>
            <person name="Birren B."/>
        </authorList>
    </citation>
    <scope>NUCLEOTIDE SEQUENCE [LARGE SCALE GENOMIC DNA]</scope>
    <source>
        <strain evidence="1 2">7_3_47FAA</strain>
    </source>
</reference>
<gene>
    <name evidence="1" type="ORF">HMPREF1015_00654</name>
</gene>
<proteinExistence type="predicted"/>
<dbReference type="Gene3D" id="3.40.190.10">
    <property type="entry name" value="Periplasmic binding protein-like II"/>
    <property type="match status" value="1"/>
</dbReference>
<evidence type="ECO:0008006" key="3">
    <source>
        <dbReference type="Google" id="ProtNLM"/>
    </source>
</evidence>
<organism evidence="1 2">
    <name type="scientific">Bacillus smithii 7_3_47FAA</name>
    <dbReference type="NCBI Taxonomy" id="665952"/>
    <lineage>
        <taxon>Bacteria</taxon>
        <taxon>Bacillati</taxon>
        <taxon>Bacillota</taxon>
        <taxon>Bacilli</taxon>
        <taxon>Bacillales</taxon>
        <taxon>Bacillaceae</taxon>
        <taxon>Bacillus</taxon>
    </lineage>
</organism>
<dbReference type="PATRIC" id="fig|665952.3.peg.2200"/>
<dbReference type="HOGENOM" id="CLU_2178587_0_0_9"/>
<dbReference type="Proteomes" id="UP000011747">
    <property type="component" value="Unassembled WGS sequence"/>
</dbReference>
<name>G9QM87_9BACI</name>
<dbReference type="SUPFAM" id="SSF53850">
    <property type="entry name" value="Periplasmic binding protein-like II"/>
    <property type="match status" value="1"/>
</dbReference>
<sequence>MLVRSQFAEEHPDLTVKFLKVYEQARLWEKQHFNEAVAIYAKAKNLDKKVVASALKNNPSTNLPISSKIIHAQQETADFQYKKHIIQKKINTSKVVDNQYINQALSNKK</sequence>
<evidence type="ECO:0000313" key="1">
    <source>
        <dbReference type="EMBL" id="EHL77222.1"/>
    </source>
</evidence>
<protein>
    <recommendedName>
        <fullName evidence="3">SsuA/THI5-like domain-containing protein</fullName>
    </recommendedName>
</protein>